<protein>
    <submittedName>
        <fullName evidence="1">Plant intracellular Ras-group-related LRR protein 9-like</fullName>
    </submittedName>
</protein>
<accession>A0A2P2QP49</accession>
<name>A0A2P2QP49_RHIMU</name>
<sequence length="49" mass="5685">MLEVQEESQTGWLTRSTSRLKSYFSGVTESVLEHMSPRSPRDPFLDQQL</sequence>
<organism evidence="1">
    <name type="scientific">Rhizophora mucronata</name>
    <name type="common">Asiatic mangrove</name>
    <dbReference type="NCBI Taxonomy" id="61149"/>
    <lineage>
        <taxon>Eukaryota</taxon>
        <taxon>Viridiplantae</taxon>
        <taxon>Streptophyta</taxon>
        <taxon>Embryophyta</taxon>
        <taxon>Tracheophyta</taxon>
        <taxon>Spermatophyta</taxon>
        <taxon>Magnoliopsida</taxon>
        <taxon>eudicotyledons</taxon>
        <taxon>Gunneridae</taxon>
        <taxon>Pentapetalae</taxon>
        <taxon>rosids</taxon>
        <taxon>fabids</taxon>
        <taxon>Malpighiales</taxon>
        <taxon>Rhizophoraceae</taxon>
        <taxon>Rhizophora</taxon>
    </lineage>
</organism>
<reference evidence="1" key="1">
    <citation type="submission" date="2018-02" db="EMBL/GenBank/DDBJ databases">
        <title>Rhizophora mucronata_Transcriptome.</title>
        <authorList>
            <person name="Meera S.P."/>
            <person name="Sreeshan A."/>
            <person name="Augustine A."/>
        </authorList>
    </citation>
    <scope>NUCLEOTIDE SEQUENCE</scope>
    <source>
        <tissue evidence="1">Leaf</tissue>
    </source>
</reference>
<dbReference type="AlphaFoldDB" id="A0A2P2QP49"/>
<proteinExistence type="predicted"/>
<evidence type="ECO:0000313" key="1">
    <source>
        <dbReference type="EMBL" id="MBX68748.1"/>
    </source>
</evidence>
<dbReference type="EMBL" id="GGEC01088264">
    <property type="protein sequence ID" value="MBX68748.1"/>
    <property type="molecule type" value="Transcribed_RNA"/>
</dbReference>